<proteinExistence type="predicted"/>
<keyword evidence="3" id="KW-1185">Reference proteome</keyword>
<evidence type="ECO:0000256" key="1">
    <source>
        <dbReference type="SAM" id="SignalP"/>
    </source>
</evidence>
<comment type="caution">
    <text evidence="2">The sequence shown here is derived from an EMBL/GenBank/DDBJ whole genome shotgun (WGS) entry which is preliminary data.</text>
</comment>
<dbReference type="EMBL" id="SBIW01000002">
    <property type="protein sequence ID" value="RWY55925.1"/>
    <property type="molecule type" value="Genomic_DNA"/>
</dbReference>
<accession>A0A3S3V1M8</accession>
<dbReference type="OrthoDB" id="582586at2"/>
<dbReference type="NCBIfam" id="TIGR02246">
    <property type="entry name" value="SgcJ/EcaC family oxidoreductase"/>
    <property type="match status" value="1"/>
</dbReference>
<organism evidence="2 3">
    <name type="scientific">Mucilaginibacter gilvus</name>
    <dbReference type="NCBI Taxonomy" id="2305909"/>
    <lineage>
        <taxon>Bacteria</taxon>
        <taxon>Pseudomonadati</taxon>
        <taxon>Bacteroidota</taxon>
        <taxon>Sphingobacteriia</taxon>
        <taxon>Sphingobacteriales</taxon>
        <taxon>Sphingobacteriaceae</taxon>
        <taxon>Mucilaginibacter</taxon>
    </lineage>
</organism>
<sequence>MPNLKLTLTALLLMSSLFCYAQSDEKSIETQVTRMISDWNTHEFKNMDLYTTEDVEWVNIVGMWWKGRKDVKMAHQSTFDVFFNGVPFSQKSLNIRFLTGDVAIANLVCHVGSLFPPDGIDRGNNRTPETDNLLMLVYKKKSGIWLLSAGQNTIIDPEAAKHNPITIKTN</sequence>
<dbReference type="RefSeq" id="WP_128533039.1">
    <property type="nucleotide sequence ID" value="NZ_SBIW01000002.1"/>
</dbReference>
<feature type="signal peptide" evidence="1">
    <location>
        <begin position="1"/>
        <end position="21"/>
    </location>
</feature>
<dbReference type="Proteomes" id="UP000286701">
    <property type="component" value="Unassembled WGS sequence"/>
</dbReference>
<reference evidence="2 3" key="1">
    <citation type="submission" date="2019-01" db="EMBL/GenBank/DDBJ databases">
        <title>Mucilaginibacter antarcticum sp. nov., isolated from antarctic soil.</title>
        <authorList>
            <person name="Yan Y.-Q."/>
            <person name="Du Z.-J."/>
        </authorList>
    </citation>
    <scope>NUCLEOTIDE SEQUENCE [LARGE SCALE GENOMIC DNA]</scope>
    <source>
        <strain evidence="2 3">F01003</strain>
    </source>
</reference>
<dbReference type="InterPro" id="IPR032710">
    <property type="entry name" value="NTF2-like_dom_sf"/>
</dbReference>
<dbReference type="SUPFAM" id="SSF54427">
    <property type="entry name" value="NTF2-like"/>
    <property type="match status" value="1"/>
</dbReference>
<evidence type="ECO:0000313" key="3">
    <source>
        <dbReference type="Proteomes" id="UP000286701"/>
    </source>
</evidence>
<gene>
    <name evidence="2" type="ORF">EPL05_06010</name>
</gene>
<dbReference type="Gene3D" id="3.10.450.50">
    <property type="match status" value="1"/>
</dbReference>
<dbReference type="InterPro" id="IPR011944">
    <property type="entry name" value="Steroid_delta5-4_isomerase"/>
</dbReference>
<dbReference type="AlphaFoldDB" id="A0A3S3V1M8"/>
<protein>
    <submittedName>
        <fullName evidence="2">SgcJ/EcaC family oxidoreductase</fullName>
    </submittedName>
</protein>
<keyword evidence="1" id="KW-0732">Signal</keyword>
<evidence type="ECO:0000313" key="2">
    <source>
        <dbReference type="EMBL" id="RWY55925.1"/>
    </source>
</evidence>
<feature type="chain" id="PRO_5018523931" evidence="1">
    <location>
        <begin position="22"/>
        <end position="170"/>
    </location>
</feature>
<name>A0A3S3V1M8_9SPHI</name>